<sequence>MENELILALEPLNSHTNFMIVGGLIALGIFSEGTDFSVFTDKGKNAPRPRWECPYNLTSALVATRKTEKEVRFKIWIRKGAKSFSDGEFLFKKKKNKKPRN</sequence>
<dbReference type="Proteomes" id="UP000033966">
    <property type="component" value="Unassembled WGS sequence"/>
</dbReference>
<name>A0A0G1P604_9BACT</name>
<evidence type="ECO:0000313" key="1">
    <source>
        <dbReference type="EMBL" id="KKT91839.1"/>
    </source>
</evidence>
<accession>A0A0G1P604</accession>
<reference evidence="1 2" key="1">
    <citation type="journal article" date="2015" name="Nature">
        <title>rRNA introns, odd ribosomes, and small enigmatic genomes across a large radiation of phyla.</title>
        <authorList>
            <person name="Brown C.T."/>
            <person name="Hug L.A."/>
            <person name="Thomas B.C."/>
            <person name="Sharon I."/>
            <person name="Castelle C.J."/>
            <person name="Singh A."/>
            <person name="Wilkins M.J."/>
            <person name="Williams K.H."/>
            <person name="Banfield J.F."/>
        </authorList>
    </citation>
    <scope>NUCLEOTIDE SEQUENCE [LARGE SCALE GENOMIC DNA]</scope>
</reference>
<comment type="caution">
    <text evidence="1">The sequence shown here is derived from an EMBL/GenBank/DDBJ whole genome shotgun (WGS) entry which is preliminary data.</text>
</comment>
<dbReference type="EMBL" id="LCKF01000008">
    <property type="protein sequence ID" value="KKT91839.1"/>
    <property type="molecule type" value="Genomic_DNA"/>
</dbReference>
<evidence type="ECO:0000313" key="2">
    <source>
        <dbReference type="Proteomes" id="UP000033966"/>
    </source>
</evidence>
<dbReference type="AlphaFoldDB" id="A0A0G1P604"/>
<protein>
    <submittedName>
        <fullName evidence="1">Uncharacterized protein</fullName>
    </submittedName>
</protein>
<organism evidence="1 2">
    <name type="scientific">Candidatus Jorgensenbacteria bacterium GW2011_GWA2_45_13</name>
    <dbReference type="NCBI Taxonomy" id="1618662"/>
    <lineage>
        <taxon>Bacteria</taxon>
        <taxon>Candidatus Joergenseniibacteriota</taxon>
    </lineage>
</organism>
<gene>
    <name evidence="1" type="ORF">UW92_C0008G0010</name>
</gene>
<proteinExistence type="predicted"/>